<dbReference type="PANTHER" id="PTHR43649:SF30">
    <property type="entry name" value="ABC TRANSPORTER SUBSTRATE-BINDING PROTEIN"/>
    <property type="match status" value="1"/>
</dbReference>
<dbReference type="Gene3D" id="3.40.190.10">
    <property type="entry name" value="Periplasmic binding protein-like II"/>
    <property type="match status" value="1"/>
</dbReference>
<evidence type="ECO:0000313" key="3">
    <source>
        <dbReference type="Proteomes" id="UP001239085"/>
    </source>
</evidence>
<keyword evidence="3" id="KW-1185">Reference proteome</keyword>
<keyword evidence="2" id="KW-0762">Sugar transport</keyword>
<dbReference type="Proteomes" id="UP001239085">
    <property type="component" value="Unassembled WGS sequence"/>
</dbReference>
<dbReference type="PANTHER" id="PTHR43649">
    <property type="entry name" value="ARABINOSE-BINDING PROTEIN-RELATED"/>
    <property type="match status" value="1"/>
</dbReference>
<feature type="signal peptide" evidence="1">
    <location>
        <begin position="1"/>
        <end position="21"/>
    </location>
</feature>
<dbReference type="InterPro" id="IPR050490">
    <property type="entry name" value="Bact_solute-bd_prot1"/>
</dbReference>
<gene>
    <name evidence="2" type="ORF">QFZ46_001541</name>
</gene>
<keyword evidence="1" id="KW-0732">Signal</keyword>
<dbReference type="EMBL" id="JAUSXK010000001">
    <property type="protein sequence ID" value="MDQ0643381.1"/>
    <property type="molecule type" value="Genomic_DNA"/>
</dbReference>
<dbReference type="PROSITE" id="PS51257">
    <property type="entry name" value="PROKAR_LIPOPROTEIN"/>
    <property type="match status" value="1"/>
</dbReference>
<name>A0ABU0P7R5_9MICO</name>
<dbReference type="CDD" id="cd13585">
    <property type="entry name" value="PBP2_TMBP_like"/>
    <property type="match status" value="1"/>
</dbReference>
<accession>A0ABU0P7R5</accession>
<evidence type="ECO:0000313" key="2">
    <source>
        <dbReference type="EMBL" id="MDQ0643381.1"/>
    </source>
</evidence>
<protein>
    <submittedName>
        <fullName evidence="2">Multiple sugar transport system substrate-binding protein</fullName>
    </submittedName>
</protein>
<sequence>MRKASNMNRIRGIGAIAFAGAAVLALSGCQQGSATGGGDEGGGDAVTLQFQSLSDQPATQAAVKSVVDDWNAENPDVQVEIIQAGWDGTFDKLITQFTGGTAPDIIHYEASSIASFAADGYLADLTDYIDDDLKSDISDGIWESVTQDGEIIAYPSTLQSYMVFANADLLAAAGVEVPSGDTMTWEELQEIAKATTTGGAHGLGWGLASPTATMMSLSLGFDGGYFSGEGTDASIEVGDAELAVPELIHEMAYTDKSIDPISLTQSGSDVLASFYGGKIAMTVQGSFQATNIANDAPEGFNWVALPPLEGSAGAIQAANPQTYSVNIDSEHVEESAEFLNFLMSGENLGQIAYADALIPSSGSARAEVETLAADNPAWTQVLASGEGLVGPPFLKVEKYTEWKDTIATPAFQQYLADQITSEQLATQLSDGWADIAG</sequence>
<reference evidence="2 3" key="1">
    <citation type="submission" date="2023-07" db="EMBL/GenBank/DDBJ databases">
        <title>Comparative genomics of wheat-associated soil bacteria to identify genetic determinants of phenazine resistance.</title>
        <authorList>
            <person name="Mouncey N."/>
        </authorList>
    </citation>
    <scope>NUCLEOTIDE SEQUENCE [LARGE SCALE GENOMIC DNA]</scope>
    <source>
        <strain evidence="2 3">W2I7</strain>
    </source>
</reference>
<dbReference type="InterPro" id="IPR006059">
    <property type="entry name" value="SBP"/>
</dbReference>
<comment type="caution">
    <text evidence="2">The sequence shown here is derived from an EMBL/GenBank/DDBJ whole genome shotgun (WGS) entry which is preliminary data.</text>
</comment>
<evidence type="ECO:0000256" key="1">
    <source>
        <dbReference type="SAM" id="SignalP"/>
    </source>
</evidence>
<keyword evidence="2" id="KW-0813">Transport</keyword>
<dbReference type="Pfam" id="PF01547">
    <property type="entry name" value="SBP_bac_1"/>
    <property type="match status" value="1"/>
</dbReference>
<proteinExistence type="predicted"/>
<feature type="chain" id="PRO_5047296818" evidence="1">
    <location>
        <begin position="22"/>
        <end position="437"/>
    </location>
</feature>
<dbReference type="SUPFAM" id="SSF53850">
    <property type="entry name" value="Periplasmic binding protein-like II"/>
    <property type="match status" value="1"/>
</dbReference>
<organism evidence="2 3">
    <name type="scientific">Microbacterium murale</name>
    <dbReference type="NCBI Taxonomy" id="1081040"/>
    <lineage>
        <taxon>Bacteria</taxon>
        <taxon>Bacillati</taxon>
        <taxon>Actinomycetota</taxon>
        <taxon>Actinomycetes</taxon>
        <taxon>Micrococcales</taxon>
        <taxon>Microbacteriaceae</taxon>
        <taxon>Microbacterium</taxon>
    </lineage>
</organism>